<dbReference type="PANTHER" id="PTHR12526:SF510">
    <property type="entry name" value="D-INOSITOL 3-PHOSPHATE GLYCOSYLTRANSFERASE"/>
    <property type="match status" value="1"/>
</dbReference>
<keyword evidence="2 3" id="KW-0808">Transferase</keyword>
<dbReference type="Proteomes" id="UP000295601">
    <property type="component" value="Unassembled WGS sequence"/>
</dbReference>
<dbReference type="AlphaFoldDB" id="A0A4V3CY88"/>
<proteinExistence type="predicted"/>
<dbReference type="EMBL" id="SNYA01000003">
    <property type="protein sequence ID" value="TDP93258.1"/>
    <property type="molecule type" value="Genomic_DNA"/>
</dbReference>
<accession>A0A4V3CY88</accession>
<dbReference type="RefSeq" id="WP_133616341.1">
    <property type="nucleotide sequence ID" value="NZ_SNYA01000003.1"/>
</dbReference>
<dbReference type="Pfam" id="PF20706">
    <property type="entry name" value="GT4-conflict"/>
    <property type="match status" value="1"/>
</dbReference>
<dbReference type="Gene3D" id="3.40.50.2000">
    <property type="entry name" value="Glycogen Phosphorylase B"/>
    <property type="match status" value="2"/>
</dbReference>
<keyword evidence="1" id="KW-0328">Glycosyltransferase</keyword>
<dbReference type="SUPFAM" id="SSF53756">
    <property type="entry name" value="UDP-Glycosyltransferase/glycogen phosphorylase"/>
    <property type="match status" value="1"/>
</dbReference>
<dbReference type="PANTHER" id="PTHR12526">
    <property type="entry name" value="GLYCOSYLTRANSFERASE"/>
    <property type="match status" value="1"/>
</dbReference>
<dbReference type="OrthoDB" id="9810929at2"/>
<reference evidence="3 4" key="1">
    <citation type="submission" date="2019-03" db="EMBL/GenBank/DDBJ databases">
        <title>Genomic analyses of the natural microbiome of Caenorhabditis elegans.</title>
        <authorList>
            <person name="Samuel B."/>
        </authorList>
    </citation>
    <scope>NUCLEOTIDE SEQUENCE [LARGE SCALE GENOMIC DNA]</scope>
    <source>
        <strain evidence="3 4">JUb18</strain>
    </source>
</reference>
<sequence length="409" mass="42217">MRIALISMHTSPAAVPGSGDAGGMNVVVASAARALARAGHNVTVFTRADETTPAGTSSLGHGARVTALIAGPAELGKGELPAAVPEFASALAEQGSFDAIHAHYWLSGLAALPLAAANRVIPAITMHTVAVQKNLRLAPGDQPEPELRLAGERALTRGAHVIACSRSELAAITSGYGEPTHPATIVHPGVDTELFRPVSVSRETPRRLRITVLGRVQPLKGQDLAIAAAARLAHADPELWRSCELVIAGEPTPGAEGYAAELRELAHRTGIAAQVTFLPAQDRVAAARLLAESSVVLVPSHSESFGLVALEAAACGVPTIIAAHTGLLEAAAPSGAELRLATREPAAWASALRALLRDPAQRSRLGEQARAHALSHNWDAHAALLAQAYSGARPAKAAPLGAPELSKPR</sequence>
<evidence type="ECO:0000256" key="2">
    <source>
        <dbReference type="ARBA" id="ARBA00022679"/>
    </source>
</evidence>
<protein>
    <submittedName>
        <fullName evidence="3">D-inositol-3-phosphate glycosyltransferase</fullName>
    </submittedName>
</protein>
<evidence type="ECO:0000313" key="4">
    <source>
        <dbReference type="Proteomes" id="UP000295601"/>
    </source>
</evidence>
<organism evidence="3 4">
    <name type="scientific">Leucobacter luti</name>
    <dbReference type="NCBI Taxonomy" id="340320"/>
    <lineage>
        <taxon>Bacteria</taxon>
        <taxon>Bacillati</taxon>
        <taxon>Actinomycetota</taxon>
        <taxon>Actinomycetes</taxon>
        <taxon>Micrococcales</taxon>
        <taxon>Microbacteriaceae</taxon>
        <taxon>Leucobacter</taxon>
    </lineage>
</organism>
<dbReference type="GO" id="GO:0016757">
    <property type="term" value="F:glycosyltransferase activity"/>
    <property type="evidence" value="ECO:0007669"/>
    <property type="project" value="UniProtKB-KW"/>
</dbReference>
<evidence type="ECO:0000256" key="1">
    <source>
        <dbReference type="ARBA" id="ARBA00022676"/>
    </source>
</evidence>
<keyword evidence="4" id="KW-1185">Reference proteome</keyword>
<comment type="caution">
    <text evidence="3">The sequence shown here is derived from an EMBL/GenBank/DDBJ whole genome shotgun (WGS) entry which is preliminary data.</text>
</comment>
<evidence type="ECO:0000313" key="3">
    <source>
        <dbReference type="EMBL" id="TDP93258.1"/>
    </source>
</evidence>
<gene>
    <name evidence="3" type="ORF">EDF62_1237</name>
</gene>
<name>A0A4V3CY88_9MICO</name>